<sequence>MHSSHPLAGKDVIVPQDLESENVLRILPEGEVDWDATMAVLENSGVRFSSNIATQSSHTGYALIAQNLAIGLIEPFAAHPWHRSGVVTRPFEPRLDYTYVVTQPELQPVSSMITAFIDILCETAASFDSSAHPDAP</sequence>
<organism evidence="2 3">
    <name type="scientific">Primorskyibacter sedentarius</name>
    <dbReference type="NCBI Taxonomy" id="745311"/>
    <lineage>
        <taxon>Bacteria</taxon>
        <taxon>Pseudomonadati</taxon>
        <taxon>Pseudomonadota</taxon>
        <taxon>Alphaproteobacteria</taxon>
        <taxon>Rhodobacterales</taxon>
        <taxon>Roseobacteraceae</taxon>
        <taxon>Primorskyibacter</taxon>
    </lineage>
</organism>
<feature type="domain" description="LysR substrate-binding" evidence="1">
    <location>
        <begin position="2"/>
        <end position="122"/>
    </location>
</feature>
<dbReference type="Gene3D" id="3.40.190.10">
    <property type="entry name" value="Periplasmic binding protein-like II"/>
    <property type="match status" value="1"/>
</dbReference>
<dbReference type="PANTHER" id="PTHR30427:SF1">
    <property type="entry name" value="TRANSCRIPTIONAL ACTIVATOR PROTEIN LYSR"/>
    <property type="match status" value="1"/>
</dbReference>
<protein>
    <submittedName>
        <fullName evidence="2">LysR substrate binding domain-containing protein</fullName>
    </submittedName>
</protein>
<accession>A0A4R3JI78</accession>
<reference evidence="2 3" key="1">
    <citation type="submission" date="2019-03" db="EMBL/GenBank/DDBJ databases">
        <title>Genomic Encyclopedia of Type Strains, Phase IV (KMG-IV): sequencing the most valuable type-strain genomes for metagenomic binning, comparative biology and taxonomic classification.</title>
        <authorList>
            <person name="Goeker M."/>
        </authorList>
    </citation>
    <scope>NUCLEOTIDE SEQUENCE [LARGE SCALE GENOMIC DNA]</scope>
    <source>
        <strain evidence="2 3">DSM 104836</strain>
    </source>
</reference>
<gene>
    <name evidence="2" type="ORF">EDD52_103328</name>
</gene>
<evidence type="ECO:0000313" key="2">
    <source>
        <dbReference type="EMBL" id="TCS65908.1"/>
    </source>
</evidence>
<comment type="caution">
    <text evidence="2">The sequence shown here is derived from an EMBL/GenBank/DDBJ whole genome shotgun (WGS) entry which is preliminary data.</text>
</comment>
<dbReference type="GO" id="GO:0010628">
    <property type="term" value="P:positive regulation of gene expression"/>
    <property type="evidence" value="ECO:0007669"/>
    <property type="project" value="TreeGrafter"/>
</dbReference>
<dbReference type="InterPro" id="IPR005119">
    <property type="entry name" value="LysR_subst-bd"/>
</dbReference>
<dbReference type="AlphaFoldDB" id="A0A4R3JI78"/>
<evidence type="ECO:0000259" key="1">
    <source>
        <dbReference type="Pfam" id="PF03466"/>
    </source>
</evidence>
<dbReference type="Proteomes" id="UP000295696">
    <property type="component" value="Unassembled WGS sequence"/>
</dbReference>
<dbReference type="SUPFAM" id="SSF53850">
    <property type="entry name" value="Periplasmic binding protein-like II"/>
    <property type="match status" value="1"/>
</dbReference>
<name>A0A4R3JI78_9RHOB</name>
<dbReference type="EMBL" id="SLZU01000003">
    <property type="protein sequence ID" value="TCS65908.1"/>
    <property type="molecule type" value="Genomic_DNA"/>
</dbReference>
<dbReference type="Pfam" id="PF03466">
    <property type="entry name" value="LysR_substrate"/>
    <property type="match status" value="1"/>
</dbReference>
<evidence type="ECO:0000313" key="3">
    <source>
        <dbReference type="Proteomes" id="UP000295696"/>
    </source>
</evidence>
<keyword evidence="3" id="KW-1185">Reference proteome</keyword>
<dbReference type="GO" id="GO:0043565">
    <property type="term" value="F:sequence-specific DNA binding"/>
    <property type="evidence" value="ECO:0007669"/>
    <property type="project" value="TreeGrafter"/>
</dbReference>
<proteinExistence type="predicted"/>
<dbReference type="PANTHER" id="PTHR30427">
    <property type="entry name" value="TRANSCRIPTIONAL ACTIVATOR PROTEIN LYSR"/>
    <property type="match status" value="1"/>
</dbReference>